<keyword evidence="5" id="KW-1133">Transmembrane helix</keyword>
<dbReference type="EMBL" id="MTYH01000051">
    <property type="protein sequence ID" value="PNP42214.1"/>
    <property type="molecule type" value="Genomic_DNA"/>
</dbReference>
<evidence type="ECO:0000313" key="6">
    <source>
        <dbReference type="EMBL" id="PNP42214.1"/>
    </source>
</evidence>
<dbReference type="PANTHER" id="PTHR28163">
    <property type="entry name" value="PROTEIN PET117 HOMOLOG, MITOCHONDRIAL"/>
    <property type="match status" value="1"/>
</dbReference>
<dbReference type="PANTHER" id="PTHR28163:SF1">
    <property type="entry name" value="PROTEIN PET117 HOMOLOG, MITOCHONDRIAL"/>
    <property type="match status" value="1"/>
</dbReference>
<name>A0A2K0T9L2_9HYPO</name>
<evidence type="ECO:0008006" key="8">
    <source>
        <dbReference type="Google" id="ProtNLM"/>
    </source>
</evidence>
<comment type="similarity">
    <text evidence="2">Belongs to the PET117 family.</text>
</comment>
<evidence type="ECO:0000256" key="4">
    <source>
        <dbReference type="ARBA" id="ARBA00023128"/>
    </source>
</evidence>
<comment type="subcellular location">
    <subcellularLocation>
        <location evidence="1">Mitochondrion</location>
    </subcellularLocation>
</comment>
<feature type="transmembrane region" description="Helical" evidence="5">
    <location>
        <begin position="6"/>
        <end position="25"/>
    </location>
</feature>
<keyword evidence="5" id="KW-0472">Membrane</keyword>
<sequence>MSQASRIALATTTTFTCGMIAWVHFRQREEKNTMHQGVVRDMERQRVKRERELDFDMQRQLEAEYKLEQNVHNSLEPLGNNSAPPK</sequence>
<dbReference type="AlphaFoldDB" id="A0A2K0T9L2"/>
<reference evidence="6 7" key="1">
    <citation type="submission" date="2017-02" db="EMBL/GenBank/DDBJ databases">
        <title>Genomes of Trichoderma spp. with biocontrol activity.</title>
        <authorList>
            <person name="Gardiner D."/>
            <person name="Kazan K."/>
            <person name="Vos C."/>
            <person name="Harvey P."/>
        </authorList>
    </citation>
    <scope>NUCLEOTIDE SEQUENCE [LARGE SCALE GENOMIC DNA]</scope>
    <source>
        <strain evidence="6 7">A5MH</strain>
    </source>
</reference>
<evidence type="ECO:0000256" key="2">
    <source>
        <dbReference type="ARBA" id="ARBA00008197"/>
    </source>
</evidence>
<evidence type="ECO:0000256" key="3">
    <source>
        <dbReference type="ARBA" id="ARBA00022946"/>
    </source>
</evidence>
<comment type="caution">
    <text evidence="6">The sequence shown here is derived from an EMBL/GenBank/DDBJ whole genome shotgun (WGS) entry which is preliminary data.</text>
</comment>
<dbReference type="GO" id="GO:0033617">
    <property type="term" value="P:mitochondrial respiratory chain complex IV assembly"/>
    <property type="evidence" value="ECO:0007669"/>
    <property type="project" value="TreeGrafter"/>
</dbReference>
<dbReference type="Pfam" id="PF15786">
    <property type="entry name" value="PET117"/>
    <property type="match status" value="1"/>
</dbReference>
<gene>
    <name evidence="6" type="ORF">TGAMA5MH_05896</name>
</gene>
<evidence type="ECO:0000256" key="1">
    <source>
        <dbReference type="ARBA" id="ARBA00004173"/>
    </source>
</evidence>
<keyword evidence="5" id="KW-0812">Transmembrane</keyword>
<accession>A0A2K0T9L2</accession>
<keyword evidence="4" id="KW-0496">Mitochondrion</keyword>
<dbReference type="InterPro" id="IPR031568">
    <property type="entry name" value="Pet117"/>
</dbReference>
<evidence type="ECO:0000256" key="5">
    <source>
        <dbReference type="SAM" id="Phobius"/>
    </source>
</evidence>
<proteinExistence type="inferred from homology"/>
<evidence type="ECO:0000313" key="7">
    <source>
        <dbReference type="Proteomes" id="UP000236546"/>
    </source>
</evidence>
<dbReference type="Proteomes" id="UP000236546">
    <property type="component" value="Unassembled WGS sequence"/>
</dbReference>
<keyword evidence="3" id="KW-0809">Transit peptide</keyword>
<dbReference type="GO" id="GO:0005739">
    <property type="term" value="C:mitochondrion"/>
    <property type="evidence" value="ECO:0007669"/>
    <property type="project" value="UniProtKB-SubCell"/>
</dbReference>
<dbReference type="OrthoDB" id="76305at2759"/>
<organism evidence="6 7">
    <name type="scientific">Trichoderma gamsii</name>
    <dbReference type="NCBI Taxonomy" id="398673"/>
    <lineage>
        <taxon>Eukaryota</taxon>
        <taxon>Fungi</taxon>
        <taxon>Dikarya</taxon>
        <taxon>Ascomycota</taxon>
        <taxon>Pezizomycotina</taxon>
        <taxon>Sordariomycetes</taxon>
        <taxon>Hypocreomycetidae</taxon>
        <taxon>Hypocreales</taxon>
        <taxon>Hypocreaceae</taxon>
        <taxon>Trichoderma</taxon>
    </lineage>
</organism>
<protein>
    <recommendedName>
        <fullName evidence="8">Cytochrome c oxidase assembly protein</fullName>
    </recommendedName>
</protein>